<protein>
    <submittedName>
        <fullName evidence="2">Uncharacterized protein</fullName>
    </submittedName>
</protein>
<evidence type="ECO:0000313" key="2">
    <source>
        <dbReference type="EMBL" id="MBW0508597.1"/>
    </source>
</evidence>
<accession>A0A9Q3DUW6</accession>
<organism evidence="2 3">
    <name type="scientific">Austropuccinia psidii MF-1</name>
    <dbReference type="NCBI Taxonomy" id="1389203"/>
    <lineage>
        <taxon>Eukaryota</taxon>
        <taxon>Fungi</taxon>
        <taxon>Dikarya</taxon>
        <taxon>Basidiomycota</taxon>
        <taxon>Pucciniomycotina</taxon>
        <taxon>Pucciniomycetes</taxon>
        <taxon>Pucciniales</taxon>
        <taxon>Sphaerophragmiaceae</taxon>
        <taxon>Austropuccinia</taxon>
    </lineage>
</organism>
<feature type="compositionally biased region" description="Polar residues" evidence="1">
    <location>
        <begin position="52"/>
        <end position="63"/>
    </location>
</feature>
<sequence>MNSWNILKRFFKEWEIVRYSNGWNPLTSKPHRKDKGLEQQKEGSKQGRIPSSFYQKATSQPTTPKREDEQEKELEETIFPKLQNSKNTKKLHRQCLQHGQNVDWIPGQ</sequence>
<keyword evidence="3" id="KW-1185">Reference proteome</keyword>
<dbReference type="EMBL" id="AVOT02020423">
    <property type="protein sequence ID" value="MBW0508597.1"/>
    <property type="molecule type" value="Genomic_DNA"/>
</dbReference>
<gene>
    <name evidence="2" type="ORF">O181_048312</name>
</gene>
<evidence type="ECO:0000256" key="1">
    <source>
        <dbReference type="SAM" id="MobiDB-lite"/>
    </source>
</evidence>
<reference evidence="2" key="1">
    <citation type="submission" date="2021-03" db="EMBL/GenBank/DDBJ databases">
        <title>Draft genome sequence of rust myrtle Austropuccinia psidii MF-1, a brazilian biotype.</title>
        <authorList>
            <person name="Quecine M.C."/>
            <person name="Pachon D.M.R."/>
            <person name="Bonatelli M.L."/>
            <person name="Correr F.H."/>
            <person name="Franceschini L.M."/>
            <person name="Leite T.F."/>
            <person name="Margarido G.R.A."/>
            <person name="Almeida C.A."/>
            <person name="Ferrarezi J.A."/>
            <person name="Labate C.A."/>
        </authorList>
    </citation>
    <scope>NUCLEOTIDE SEQUENCE</scope>
    <source>
        <strain evidence="2">MF-1</strain>
    </source>
</reference>
<evidence type="ECO:0000313" key="3">
    <source>
        <dbReference type="Proteomes" id="UP000765509"/>
    </source>
</evidence>
<feature type="region of interest" description="Disordered" evidence="1">
    <location>
        <begin position="22"/>
        <end position="93"/>
    </location>
</feature>
<comment type="caution">
    <text evidence="2">The sequence shown here is derived from an EMBL/GenBank/DDBJ whole genome shotgun (WGS) entry which is preliminary data.</text>
</comment>
<name>A0A9Q3DUW6_9BASI</name>
<dbReference type="AlphaFoldDB" id="A0A9Q3DUW6"/>
<feature type="compositionally biased region" description="Basic and acidic residues" evidence="1">
    <location>
        <begin position="35"/>
        <end position="45"/>
    </location>
</feature>
<proteinExistence type="predicted"/>
<dbReference type="Proteomes" id="UP000765509">
    <property type="component" value="Unassembled WGS sequence"/>
</dbReference>